<dbReference type="Proteomes" id="UP000198926">
    <property type="component" value="Unassembled WGS sequence"/>
</dbReference>
<dbReference type="AlphaFoldDB" id="A0A1I6LG84"/>
<evidence type="ECO:0000256" key="1">
    <source>
        <dbReference type="SAM" id="Phobius"/>
    </source>
</evidence>
<evidence type="ECO:0000313" key="2">
    <source>
        <dbReference type="EMBL" id="SFS02452.1"/>
    </source>
</evidence>
<organism evidence="2 3">
    <name type="scientific">Yoonia litorea</name>
    <dbReference type="NCBI Taxonomy" id="1123755"/>
    <lineage>
        <taxon>Bacteria</taxon>
        <taxon>Pseudomonadati</taxon>
        <taxon>Pseudomonadota</taxon>
        <taxon>Alphaproteobacteria</taxon>
        <taxon>Rhodobacterales</taxon>
        <taxon>Paracoccaceae</taxon>
        <taxon>Yoonia</taxon>
    </lineage>
</organism>
<reference evidence="2 3" key="1">
    <citation type="submission" date="2016-10" db="EMBL/GenBank/DDBJ databases">
        <authorList>
            <person name="de Groot N.N."/>
        </authorList>
    </citation>
    <scope>NUCLEOTIDE SEQUENCE [LARGE SCALE GENOMIC DNA]</scope>
    <source>
        <strain evidence="2 3">DSM 29433</strain>
    </source>
</reference>
<protein>
    <submittedName>
        <fullName evidence="2">Uncharacterized membrane protein</fullName>
    </submittedName>
</protein>
<keyword evidence="1" id="KW-1133">Transmembrane helix</keyword>
<accession>A0A1I6LG84</accession>
<dbReference type="EMBL" id="FOZM01000001">
    <property type="protein sequence ID" value="SFS02452.1"/>
    <property type="molecule type" value="Genomic_DNA"/>
</dbReference>
<dbReference type="STRING" id="1123755.SAMN05444714_0515"/>
<keyword evidence="1" id="KW-0472">Membrane</keyword>
<name>A0A1I6LG84_9RHOB</name>
<sequence length="163" mass="18145">MDDQKAEGRQPRRLWRVLLVVSLALNLVVVGIIAGALFSGRFHDRPPRSFDLGLGPIARALTVQERRDIGRSLREMRPLRDLNRQDLAEDLAAVLLAEPFAPEALRLLLAEQSDQVAQVQVRARDAFIDAIVAMSPERRAAFADDLSRQIREGRPRHAVPSGG</sequence>
<dbReference type="InterPro" id="IPR025961">
    <property type="entry name" value="Metal_resist"/>
</dbReference>
<gene>
    <name evidence="2" type="ORF">SAMN05444714_0515</name>
</gene>
<evidence type="ECO:0000313" key="3">
    <source>
        <dbReference type="Proteomes" id="UP000198926"/>
    </source>
</evidence>
<dbReference type="OrthoDB" id="7876971at2"/>
<proteinExistence type="predicted"/>
<feature type="transmembrane region" description="Helical" evidence="1">
    <location>
        <begin position="14"/>
        <end position="38"/>
    </location>
</feature>
<keyword evidence="1" id="KW-0812">Transmembrane</keyword>
<dbReference type="Pfam" id="PF13801">
    <property type="entry name" value="Metal_resist"/>
    <property type="match status" value="1"/>
</dbReference>
<keyword evidence="3" id="KW-1185">Reference proteome</keyword>
<dbReference type="RefSeq" id="WP_090203590.1">
    <property type="nucleotide sequence ID" value="NZ_FOZM01000001.1"/>
</dbReference>